<keyword evidence="3 4" id="KW-0949">S-adenosyl-L-methionine</keyword>
<dbReference type="Pfam" id="PF03602">
    <property type="entry name" value="Cons_hypoth95"/>
    <property type="match status" value="1"/>
</dbReference>
<dbReference type="InterPro" id="IPR053304">
    <property type="entry name" value="RNA_M5U_MTase"/>
</dbReference>
<evidence type="ECO:0000256" key="1">
    <source>
        <dbReference type="ARBA" id="ARBA00022603"/>
    </source>
</evidence>
<organism evidence="6 7">
    <name type="scientific">Vanilla planifolia</name>
    <name type="common">Vanilla</name>
    <dbReference type="NCBI Taxonomy" id="51239"/>
    <lineage>
        <taxon>Eukaryota</taxon>
        <taxon>Viridiplantae</taxon>
        <taxon>Streptophyta</taxon>
        <taxon>Embryophyta</taxon>
        <taxon>Tracheophyta</taxon>
        <taxon>Spermatophyta</taxon>
        <taxon>Magnoliopsida</taxon>
        <taxon>Liliopsida</taxon>
        <taxon>Asparagales</taxon>
        <taxon>Orchidaceae</taxon>
        <taxon>Vanilloideae</taxon>
        <taxon>Vanilleae</taxon>
        <taxon>Vanilla</taxon>
    </lineage>
</organism>
<evidence type="ECO:0000313" key="7">
    <source>
        <dbReference type="Proteomes" id="UP000636800"/>
    </source>
</evidence>
<feature type="region of interest" description="Disordered" evidence="5">
    <location>
        <begin position="505"/>
        <end position="525"/>
    </location>
</feature>
<feature type="compositionally biased region" description="Basic residues" evidence="5">
    <location>
        <begin position="505"/>
        <end position="517"/>
    </location>
</feature>
<accession>A0A835RLH5</accession>
<dbReference type="GO" id="GO:0032259">
    <property type="term" value="P:methylation"/>
    <property type="evidence" value="ECO:0007669"/>
    <property type="project" value="UniProtKB-KW"/>
</dbReference>
<dbReference type="PROSITE" id="PS51687">
    <property type="entry name" value="SAM_MT_RNA_M5U"/>
    <property type="match status" value="1"/>
</dbReference>
<name>A0A835RLH5_VANPL</name>
<dbReference type="SUPFAM" id="SSF53335">
    <property type="entry name" value="S-adenosyl-L-methionine-dependent methyltransferases"/>
    <property type="match status" value="1"/>
</dbReference>
<reference evidence="6 7" key="1">
    <citation type="journal article" date="2020" name="Nat. Food">
        <title>A phased Vanilla planifolia genome enables genetic improvement of flavour and production.</title>
        <authorList>
            <person name="Hasing T."/>
            <person name="Tang H."/>
            <person name="Brym M."/>
            <person name="Khazi F."/>
            <person name="Huang T."/>
            <person name="Chambers A.H."/>
        </authorList>
    </citation>
    <scope>NUCLEOTIDE SEQUENCE [LARGE SCALE GENOMIC DNA]</scope>
    <source>
        <tissue evidence="6">Leaf</tissue>
    </source>
</reference>
<dbReference type="Gene3D" id="3.40.50.150">
    <property type="entry name" value="Vaccinia Virus protein VP39"/>
    <property type="match status" value="1"/>
</dbReference>
<gene>
    <name evidence="6" type="ORF">HPP92_006968</name>
</gene>
<feature type="binding site" evidence="4">
    <location>
        <position position="332"/>
    </location>
    <ligand>
        <name>S-adenosyl-L-methionine</name>
        <dbReference type="ChEBI" id="CHEBI:59789"/>
    </ligand>
</feature>
<dbReference type="PANTHER" id="PTHR47548:SF1">
    <property type="entry name" value="S-ADENOSYL-L-METHIONINE-DEPENDENT METHYLTRANSFERASES SUPERFAMILY PROTEIN"/>
    <property type="match status" value="1"/>
</dbReference>
<dbReference type="AlphaFoldDB" id="A0A835RLH5"/>
<dbReference type="InterPro" id="IPR010280">
    <property type="entry name" value="U5_MeTrfase_fam"/>
</dbReference>
<feature type="active site" description="Nucleophile" evidence="4">
    <location>
        <position position="454"/>
    </location>
</feature>
<evidence type="ECO:0000256" key="2">
    <source>
        <dbReference type="ARBA" id="ARBA00022679"/>
    </source>
</evidence>
<dbReference type="Proteomes" id="UP000636800">
    <property type="component" value="Chromosome 3"/>
</dbReference>
<dbReference type="InterPro" id="IPR029063">
    <property type="entry name" value="SAM-dependent_MTases_sf"/>
</dbReference>
<proteinExistence type="inferred from homology"/>
<evidence type="ECO:0000313" key="6">
    <source>
        <dbReference type="EMBL" id="KAG0488157.1"/>
    </source>
</evidence>
<feature type="binding site" evidence="4">
    <location>
        <position position="309"/>
    </location>
    <ligand>
        <name>S-adenosyl-L-methionine</name>
        <dbReference type="ChEBI" id="CHEBI:59789"/>
    </ligand>
</feature>
<dbReference type="Gene3D" id="2.40.50.1070">
    <property type="match status" value="1"/>
</dbReference>
<dbReference type="PANTHER" id="PTHR47548">
    <property type="entry name" value="BNAA06G32370D PROTEIN"/>
    <property type="match status" value="1"/>
</dbReference>
<dbReference type="OrthoDB" id="1729438at2759"/>
<comment type="caution">
    <text evidence="6">The sequence shown here is derived from an EMBL/GenBank/DDBJ whole genome shotgun (WGS) entry which is preliminary data.</text>
</comment>
<dbReference type="GO" id="GO:0006396">
    <property type="term" value="P:RNA processing"/>
    <property type="evidence" value="ECO:0007669"/>
    <property type="project" value="InterPro"/>
</dbReference>
<feature type="binding site" evidence="4">
    <location>
        <position position="282"/>
    </location>
    <ligand>
        <name>S-adenosyl-L-methionine</name>
        <dbReference type="ChEBI" id="CHEBI:59789"/>
    </ligand>
</feature>
<feature type="binding site" evidence="4">
    <location>
        <position position="380"/>
    </location>
    <ligand>
        <name>S-adenosyl-L-methionine</name>
        <dbReference type="ChEBI" id="CHEBI:59789"/>
    </ligand>
</feature>
<dbReference type="EMBL" id="JADCNL010000003">
    <property type="protein sequence ID" value="KAG0488157.1"/>
    <property type="molecule type" value="Genomic_DNA"/>
</dbReference>
<evidence type="ECO:0000256" key="4">
    <source>
        <dbReference type="PROSITE-ProRule" id="PRU01024"/>
    </source>
</evidence>
<keyword evidence="1 4" id="KW-0489">Methyltransferase</keyword>
<sequence length="551" mass="61677">MSLLLPPTILVTARPALRHRSSAVVAVSSSSNCRQKSTLHAEAVPSSSSSTATALNCQHFQVCSGCSQEWDLDRPHIVSEASRFFQELGVSDFSFESGILWEWRCRAKLAIRGTSEMPLVGLYEEGTHSVVDIPACRAHHPSVNAAVKLLKEGISVLDIQPYDEDLGTGELRYVQIATTTYSTSLPVAARYQNGKVQVSLVWNSKNELSASSEKLNALAAFLWKNGGPRSNTHLVHSIWVNFQTSTINRIFGNRWMHLLGHKDFWERIGGIDISLDPASFGQANTQAFNSLLRKLQSYVPYGSSVVDLYAGAGIIGLSVAATRKCRSVKFVEINKESKLSFEKSLSRLPKHIDCSIFWHNADASAEPLHWLRGSNVVIVDPPRKGLDQSLLDALMVISSQKNSKALSGSIIREKEEKRPWVLRAREATVHVESKSRINWEKDQTWPEFLIYISCGWESFKEDCRFLLSNNAWHLEKAHGFNFFPGTQRYQKCSLLLGTSSHGRVQAHRVRSQSRRRSRDSASVLRPRCRRRSEECGSPFARAQGRTACPTR</sequence>
<evidence type="ECO:0000256" key="3">
    <source>
        <dbReference type="ARBA" id="ARBA00022691"/>
    </source>
</evidence>
<protein>
    <recommendedName>
        <fullName evidence="8">Methyltransferase small domain-containing protein</fullName>
    </recommendedName>
</protein>
<keyword evidence="7" id="KW-1185">Reference proteome</keyword>
<keyword evidence="2 4" id="KW-0808">Transferase</keyword>
<evidence type="ECO:0008006" key="8">
    <source>
        <dbReference type="Google" id="ProtNLM"/>
    </source>
</evidence>
<comment type="similarity">
    <text evidence="4">Belongs to the class I-like SAM-binding methyltransferase superfamily. RNA M5U methyltransferase family.</text>
</comment>
<evidence type="ECO:0000256" key="5">
    <source>
        <dbReference type="SAM" id="MobiDB-lite"/>
    </source>
</evidence>
<dbReference type="GO" id="GO:0008173">
    <property type="term" value="F:RNA methyltransferase activity"/>
    <property type="evidence" value="ECO:0007669"/>
    <property type="project" value="InterPro"/>
</dbReference>